<dbReference type="OrthoDB" id="163794at2759"/>
<keyword evidence="4" id="KW-1133">Transmembrane helix</keyword>
<dbReference type="PANTHER" id="PTHR21346:SF0">
    <property type="entry name" value="RE45833P"/>
    <property type="match status" value="1"/>
</dbReference>
<evidence type="ECO:0000256" key="4">
    <source>
        <dbReference type="ARBA" id="ARBA00022989"/>
    </source>
</evidence>
<evidence type="ECO:0000256" key="3">
    <source>
        <dbReference type="ARBA" id="ARBA00022692"/>
    </source>
</evidence>
<organism evidence="6 7">
    <name type="scientific">Polarella glacialis</name>
    <name type="common">Dinoflagellate</name>
    <dbReference type="NCBI Taxonomy" id="89957"/>
    <lineage>
        <taxon>Eukaryota</taxon>
        <taxon>Sar</taxon>
        <taxon>Alveolata</taxon>
        <taxon>Dinophyceae</taxon>
        <taxon>Suessiales</taxon>
        <taxon>Suessiaceae</taxon>
        <taxon>Polarella</taxon>
    </lineage>
</organism>
<comment type="similarity">
    <text evidence="2">Belongs to the FUN14 family.</text>
</comment>
<dbReference type="InterPro" id="IPR007014">
    <property type="entry name" value="FUN14"/>
</dbReference>
<dbReference type="AlphaFoldDB" id="A0A813HGR4"/>
<sequence length="275" mass="29077">KGCMEAASKSPDPPAFKSPDVPALEWLAPLGGQLSLGSTLGFCAGVALRFAGRTAVSIGEVCRDRISRCCIPACFDFISLLGAFEQEHPVFIPVARTRSNHTFCARIAAVGVGTTFCVIQGLAYRGYLQVDWRAVERDYINLLDQDGDGEVTSSDVVAVWRQTQDVLAFNLPAGMGFTAGLAYGLGANLGTSWKAALAAGVGGRLLLPRVALGGLGAIGSPAALVGFQSWWLGAADSDTRPPLRPGFCHSHFLGEPEDNCVWPKSMFPKGQSTTE</sequence>
<evidence type="ECO:0000256" key="1">
    <source>
        <dbReference type="ARBA" id="ARBA00004370"/>
    </source>
</evidence>
<protein>
    <submittedName>
        <fullName evidence="6">Uncharacterized protein</fullName>
    </submittedName>
</protein>
<feature type="non-terminal residue" evidence="6">
    <location>
        <position position="1"/>
    </location>
</feature>
<keyword evidence="5" id="KW-0472">Membrane</keyword>
<proteinExistence type="inferred from homology"/>
<dbReference type="EMBL" id="CAJNNV010031620">
    <property type="protein sequence ID" value="CAE8637108.1"/>
    <property type="molecule type" value="Genomic_DNA"/>
</dbReference>
<evidence type="ECO:0000313" key="6">
    <source>
        <dbReference type="EMBL" id="CAE8637108.1"/>
    </source>
</evidence>
<dbReference type="PROSITE" id="PS00018">
    <property type="entry name" value="EF_HAND_1"/>
    <property type="match status" value="1"/>
</dbReference>
<keyword evidence="3" id="KW-0812">Transmembrane</keyword>
<accession>A0A813HGR4</accession>
<dbReference type="GO" id="GO:0000422">
    <property type="term" value="P:autophagy of mitochondrion"/>
    <property type="evidence" value="ECO:0007669"/>
    <property type="project" value="TreeGrafter"/>
</dbReference>
<name>A0A813HGR4_POLGL</name>
<dbReference type="InterPro" id="IPR018247">
    <property type="entry name" value="EF_Hand_1_Ca_BS"/>
</dbReference>
<evidence type="ECO:0000256" key="2">
    <source>
        <dbReference type="ARBA" id="ARBA00009160"/>
    </source>
</evidence>
<dbReference type="Proteomes" id="UP000654075">
    <property type="component" value="Unassembled WGS sequence"/>
</dbReference>
<dbReference type="PANTHER" id="PTHR21346">
    <property type="entry name" value="FUN14 DOMAIN CONTAINING"/>
    <property type="match status" value="1"/>
</dbReference>
<evidence type="ECO:0000313" key="7">
    <source>
        <dbReference type="Proteomes" id="UP000654075"/>
    </source>
</evidence>
<keyword evidence="7" id="KW-1185">Reference proteome</keyword>
<dbReference type="GO" id="GO:0005741">
    <property type="term" value="C:mitochondrial outer membrane"/>
    <property type="evidence" value="ECO:0007669"/>
    <property type="project" value="TreeGrafter"/>
</dbReference>
<comment type="caution">
    <text evidence="6">The sequence shown here is derived from an EMBL/GenBank/DDBJ whole genome shotgun (WGS) entry which is preliminary data.</text>
</comment>
<dbReference type="Pfam" id="PF04930">
    <property type="entry name" value="FUN14"/>
    <property type="match status" value="1"/>
</dbReference>
<gene>
    <name evidence="6" type="ORF">PGLA1383_LOCUS52504</name>
</gene>
<comment type="subcellular location">
    <subcellularLocation>
        <location evidence="1">Membrane</location>
    </subcellularLocation>
</comment>
<evidence type="ECO:0000256" key="5">
    <source>
        <dbReference type="ARBA" id="ARBA00023136"/>
    </source>
</evidence>
<reference evidence="6" key="1">
    <citation type="submission" date="2021-02" db="EMBL/GenBank/DDBJ databases">
        <authorList>
            <person name="Dougan E. K."/>
            <person name="Rhodes N."/>
            <person name="Thang M."/>
            <person name="Chan C."/>
        </authorList>
    </citation>
    <scope>NUCLEOTIDE SEQUENCE</scope>
</reference>